<evidence type="ECO:0000313" key="2">
    <source>
        <dbReference type="EMBL" id="CAH1802881.1"/>
    </source>
</evidence>
<dbReference type="EMBL" id="CAIIXF020000151">
    <property type="protein sequence ID" value="CAH1802881.1"/>
    <property type="molecule type" value="Genomic_DNA"/>
</dbReference>
<reference evidence="2" key="1">
    <citation type="submission" date="2022-03" db="EMBL/GenBank/DDBJ databases">
        <authorList>
            <person name="Martin C."/>
        </authorList>
    </citation>
    <scope>NUCLEOTIDE SEQUENCE</scope>
</reference>
<accession>A0A8S4QAM0</accession>
<comment type="caution">
    <text evidence="2">The sequence shown here is derived from an EMBL/GenBank/DDBJ whole genome shotgun (WGS) entry which is preliminary data.</text>
</comment>
<feature type="compositionally biased region" description="Basic and acidic residues" evidence="1">
    <location>
        <begin position="12"/>
        <end position="30"/>
    </location>
</feature>
<proteinExistence type="predicted"/>
<protein>
    <submittedName>
        <fullName evidence="2">Uncharacterized protein</fullName>
    </submittedName>
</protein>
<feature type="non-terminal residue" evidence="2">
    <location>
        <position position="1"/>
    </location>
</feature>
<feature type="region of interest" description="Disordered" evidence="1">
    <location>
        <begin position="1"/>
        <end position="30"/>
    </location>
</feature>
<sequence>SNKSTKHQTNGENEHLLRDSTDKDKHNQTKEYHKSFEHISGHFKVKSQNDNDEVQLVWNSNDVISRYPNDELKEENGTISEVKNCISCKDTSTDTSQTD</sequence>
<dbReference type="Proteomes" id="UP000749559">
    <property type="component" value="Unassembled WGS sequence"/>
</dbReference>
<evidence type="ECO:0000313" key="3">
    <source>
        <dbReference type="Proteomes" id="UP000749559"/>
    </source>
</evidence>
<gene>
    <name evidence="2" type="ORF">OFUS_LOCUS26521</name>
</gene>
<name>A0A8S4QAM0_OWEFU</name>
<evidence type="ECO:0000256" key="1">
    <source>
        <dbReference type="SAM" id="MobiDB-lite"/>
    </source>
</evidence>
<dbReference type="AlphaFoldDB" id="A0A8S4QAM0"/>
<organism evidence="2 3">
    <name type="scientific">Owenia fusiformis</name>
    <name type="common">Polychaete worm</name>
    <dbReference type="NCBI Taxonomy" id="6347"/>
    <lineage>
        <taxon>Eukaryota</taxon>
        <taxon>Metazoa</taxon>
        <taxon>Spiralia</taxon>
        <taxon>Lophotrochozoa</taxon>
        <taxon>Annelida</taxon>
        <taxon>Polychaeta</taxon>
        <taxon>Sedentaria</taxon>
        <taxon>Canalipalpata</taxon>
        <taxon>Sabellida</taxon>
        <taxon>Oweniida</taxon>
        <taxon>Oweniidae</taxon>
        <taxon>Owenia</taxon>
    </lineage>
</organism>
<feature type="non-terminal residue" evidence="2">
    <location>
        <position position="99"/>
    </location>
</feature>
<keyword evidence="3" id="KW-1185">Reference proteome</keyword>